<dbReference type="InterPro" id="IPR023875">
    <property type="entry name" value="DNA_repair_put"/>
</dbReference>
<gene>
    <name evidence="2" type="ORF">WMO37_07840</name>
</gene>
<organism evidence="2 3">
    <name type="scientific">Lachnospira intestinalis</name>
    <dbReference type="NCBI Taxonomy" id="3133158"/>
    <lineage>
        <taxon>Bacteria</taxon>
        <taxon>Bacillati</taxon>
        <taxon>Bacillota</taxon>
        <taxon>Clostridia</taxon>
        <taxon>Lachnospirales</taxon>
        <taxon>Lachnospiraceae</taxon>
        <taxon>Lachnospira</taxon>
    </lineage>
</organism>
<protein>
    <submittedName>
        <fullName evidence="2">TIGR03915 family putative DNA repair protein</fullName>
    </submittedName>
</protein>
<comment type="caution">
    <text evidence="2">The sequence shown here is derived from an EMBL/GenBank/DDBJ whole genome shotgun (WGS) entry which is preliminary data.</text>
</comment>
<keyword evidence="3" id="KW-1185">Reference proteome</keyword>
<dbReference type="Proteomes" id="UP001546774">
    <property type="component" value="Unassembled WGS sequence"/>
</dbReference>
<evidence type="ECO:0000313" key="3">
    <source>
        <dbReference type="Proteomes" id="UP001546774"/>
    </source>
</evidence>
<evidence type="ECO:0000313" key="2">
    <source>
        <dbReference type="EMBL" id="MEQ2554931.1"/>
    </source>
</evidence>
<dbReference type="InterPro" id="IPR025404">
    <property type="entry name" value="DUF4130"/>
</dbReference>
<name>A0ABV1H5H6_9FIRM</name>
<reference evidence="2" key="1">
    <citation type="submission" date="2024-03" db="EMBL/GenBank/DDBJ databases">
        <title>Human intestinal bacterial collection.</title>
        <authorList>
            <person name="Pauvert C."/>
            <person name="Hitch T.C.A."/>
            <person name="Clavel T."/>
        </authorList>
    </citation>
    <scope>NUCLEOTIDE SEQUENCE [LARGE SCALE GENOMIC DNA]</scope>
    <source>
        <strain evidence="2">CLA-AA-H89B</strain>
    </source>
</reference>
<accession>A0ABV1H5H6</accession>
<evidence type="ECO:0000259" key="1">
    <source>
        <dbReference type="Pfam" id="PF13566"/>
    </source>
</evidence>
<dbReference type="NCBIfam" id="TIGR03915">
    <property type="entry name" value="SAM_7_link_chp"/>
    <property type="match status" value="1"/>
</dbReference>
<sequence>MYTSRPKAPLCPVTVYLCEDTIDGIFTAIYRAWADGTSHTDVRVRTNDTMSLFETYIFSESDGTLARKVQRSIIQKLSIDIYETCYQAMLSDDNKKASTLYRFLQKAFRCGSDILNRLNDPDVFRIFELSRTVGHEAHKYLGFVRFEERNENLLTARIQPKSNVLPVLAAHFADRLQPENWIILDTIRRFAAIHPAGKPYFLQWGVTEEMLLSVPVSDHEKDWEQLWSCFFNTIAIQERRNTDLQRSLMPLHYRTYMPEITK</sequence>
<proteinExistence type="predicted"/>
<dbReference type="Pfam" id="PF13566">
    <property type="entry name" value="DUF4130"/>
    <property type="match status" value="1"/>
</dbReference>
<feature type="domain" description="DUF4130" evidence="1">
    <location>
        <begin position="95"/>
        <end position="259"/>
    </location>
</feature>
<dbReference type="EMBL" id="JBBMFS010000005">
    <property type="protein sequence ID" value="MEQ2554931.1"/>
    <property type="molecule type" value="Genomic_DNA"/>
</dbReference>